<evidence type="ECO:0000313" key="2">
    <source>
        <dbReference type="EMBL" id="GIO31895.1"/>
    </source>
</evidence>
<comment type="caution">
    <text evidence="2">The sequence shown here is derived from an EMBL/GenBank/DDBJ whole genome shotgun (WGS) entry which is preliminary data.</text>
</comment>
<evidence type="ECO:0000256" key="1">
    <source>
        <dbReference type="SAM" id="MobiDB-lite"/>
    </source>
</evidence>
<accession>A0A919XK09</accession>
<protein>
    <submittedName>
        <fullName evidence="2">Uncharacterized protein</fullName>
    </submittedName>
</protein>
<sequence>MNHGRADSGVFTVPRQPKAKAEPPAAEGCSAARDPARKGLFARLLLKRRGD</sequence>
<name>A0A919XK09_9BACL</name>
<dbReference type="EMBL" id="BORQ01000003">
    <property type="protein sequence ID" value="GIO31895.1"/>
    <property type="molecule type" value="Genomic_DNA"/>
</dbReference>
<keyword evidence="3" id="KW-1185">Reference proteome</keyword>
<feature type="region of interest" description="Disordered" evidence="1">
    <location>
        <begin position="1"/>
        <end position="31"/>
    </location>
</feature>
<organism evidence="2 3">
    <name type="scientific">Paenibacillus albilobatus</name>
    <dbReference type="NCBI Taxonomy" id="2716884"/>
    <lineage>
        <taxon>Bacteria</taxon>
        <taxon>Bacillati</taxon>
        <taxon>Bacillota</taxon>
        <taxon>Bacilli</taxon>
        <taxon>Bacillales</taxon>
        <taxon>Paenibacillaceae</taxon>
        <taxon>Paenibacillus</taxon>
    </lineage>
</organism>
<reference evidence="2" key="1">
    <citation type="submission" date="2021-03" db="EMBL/GenBank/DDBJ databases">
        <title>Antimicrobial resistance genes in bacteria isolated from Japanese honey, and their potential for conferring macrolide and lincosamide resistance in the American foulbrood pathogen Paenibacillus larvae.</title>
        <authorList>
            <person name="Okamoto M."/>
            <person name="Kumagai M."/>
            <person name="Kanamori H."/>
            <person name="Takamatsu D."/>
        </authorList>
    </citation>
    <scope>NUCLEOTIDE SEQUENCE</scope>
    <source>
        <strain evidence="2">J2TS6</strain>
    </source>
</reference>
<evidence type="ECO:0000313" key="3">
    <source>
        <dbReference type="Proteomes" id="UP000679779"/>
    </source>
</evidence>
<proteinExistence type="predicted"/>
<gene>
    <name evidence="2" type="ORF">J2TS6_30360</name>
</gene>
<dbReference type="Proteomes" id="UP000679779">
    <property type="component" value="Unassembled WGS sequence"/>
</dbReference>
<dbReference type="AlphaFoldDB" id="A0A919XK09"/>